<reference evidence="10 11" key="1">
    <citation type="submission" date="2023-07" db="EMBL/GenBank/DDBJ databases">
        <title>Genomic Encyclopedia of Type Strains, Phase IV (KMG-IV): sequencing the most valuable type-strain genomes for metagenomic binning, comparative biology and taxonomic classification.</title>
        <authorList>
            <person name="Goeker M."/>
        </authorList>
    </citation>
    <scope>NUCLEOTIDE SEQUENCE [LARGE SCALE GENOMIC DNA]</scope>
    <source>
        <strain evidence="10 11">DSM 5896</strain>
    </source>
</reference>
<dbReference type="InterPro" id="IPR038731">
    <property type="entry name" value="RgtA/B/C-like"/>
</dbReference>
<feature type="transmembrane region" description="Helical" evidence="8">
    <location>
        <begin position="380"/>
        <end position="402"/>
    </location>
</feature>
<feature type="transmembrane region" description="Helical" evidence="8">
    <location>
        <begin position="298"/>
        <end position="319"/>
    </location>
</feature>
<dbReference type="InterPro" id="IPR050297">
    <property type="entry name" value="LipidA_mod_glycosyltrf_83"/>
</dbReference>
<sequence>MAVVLKAPASQTGWAGPLLDRVAASNLLAVLVLLVVSALAFAPGFATLPPMDRDEPRFAQASKQMLESGDFVSIRFQDEARLKKPVGIYWLQATAVTAGARLGIPEARTTIALYRVPSLVAAFGAVLLTWWTALPLVGRRAALLSGLMMAGCVLLGVEARLAKTDATQLLAVMAMVGVLARLYMASRRREQPPSGLALPAIFWLGMAGSILVKGPIGLLLVALTALGIFAATREWRWLAGLRWIYGIAFTLVLVSPWFIAIMLQTKGAFLQQSVGQDMLGKVAGGQESHGAWPGTYLAVFWATFWPFAPLAALAVPWVWARRREPAIVFLLAWLVPFWLVFEFFPTKLPHYVLPAYPAIAMLVAAAVTADGLARAPWARLVGLLIPLMAAALALGGLGGVWFYDRQVAWLALPFVLVAIAASIWGFDRLRRGRAIEAALGCLLTGVALYWGVYQGMVPNLQVFAISPRLAAAARSPQCPEIDAATVGYREPSLVFLAGTGLRMPTAQGAADFLAGGACRTAFVEQGAEPAFLVRLAAGGTKPDFVGRVAGVNINGGHKLDIGVYRMPAAAGAP</sequence>
<evidence type="ECO:0000256" key="5">
    <source>
        <dbReference type="ARBA" id="ARBA00022692"/>
    </source>
</evidence>
<evidence type="ECO:0000256" key="2">
    <source>
        <dbReference type="ARBA" id="ARBA00022475"/>
    </source>
</evidence>
<keyword evidence="11" id="KW-1185">Reference proteome</keyword>
<dbReference type="EMBL" id="JAUSVK010000001">
    <property type="protein sequence ID" value="MDQ0393071.1"/>
    <property type="molecule type" value="Genomic_DNA"/>
</dbReference>
<gene>
    <name evidence="10" type="ORF">J3R73_002863</name>
</gene>
<proteinExistence type="predicted"/>
<keyword evidence="7 8" id="KW-0472">Membrane</keyword>
<feature type="transmembrane region" description="Helical" evidence="8">
    <location>
        <begin position="243"/>
        <end position="263"/>
    </location>
</feature>
<keyword evidence="6 8" id="KW-1133">Transmembrane helix</keyword>
<evidence type="ECO:0000313" key="11">
    <source>
        <dbReference type="Proteomes" id="UP001237448"/>
    </source>
</evidence>
<feature type="transmembrane region" description="Helical" evidence="8">
    <location>
        <begin position="408"/>
        <end position="427"/>
    </location>
</feature>
<organism evidence="10 11">
    <name type="scientific">Labrys monachus</name>
    <dbReference type="NCBI Taxonomy" id="217067"/>
    <lineage>
        <taxon>Bacteria</taxon>
        <taxon>Pseudomonadati</taxon>
        <taxon>Pseudomonadota</taxon>
        <taxon>Alphaproteobacteria</taxon>
        <taxon>Hyphomicrobiales</taxon>
        <taxon>Xanthobacteraceae</taxon>
        <taxon>Labrys</taxon>
    </lineage>
</organism>
<evidence type="ECO:0000256" key="1">
    <source>
        <dbReference type="ARBA" id="ARBA00004651"/>
    </source>
</evidence>
<feature type="transmembrane region" description="Helical" evidence="8">
    <location>
        <begin position="169"/>
        <end position="186"/>
    </location>
</feature>
<comment type="caution">
    <text evidence="10">The sequence shown here is derived from an EMBL/GenBank/DDBJ whole genome shotgun (WGS) entry which is preliminary data.</text>
</comment>
<dbReference type="Proteomes" id="UP001237448">
    <property type="component" value="Unassembled WGS sequence"/>
</dbReference>
<evidence type="ECO:0000256" key="6">
    <source>
        <dbReference type="ARBA" id="ARBA00022989"/>
    </source>
</evidence>
<evidence type="ECO:0000256" key="3">
    <source>
        <dbReference type="ARBA" id="ARBA00022676"/>
    </source>
</evidence>
<keyword evidence="4" id="KW-0808">Transferase</keyword>
<comment type="subcellular location">
    <subcellularLocation>
        <location evidence="1">Cell membrane</location>
        <topology evidence="1">Multi-pass membrane protein</topology>
    </subcellularLocation>
</comment>
<name>A0ABU0FEN9_9HYPH</name>
<keyword evidence="5 8" id="KW-0812">Transmembrane</keyword>
<feature type="transmembrane region" description="Helical" evidence="8">
    <location>
        <begin position="201"/>
        <end position="231"/>
    </location>
</feature>
<protein>
    <submittedName>
        <fullName evidence="10">4-amino-4-deoxy-L-arabinose transferase-like glycosyltransferase</fullName>
    </submittedName>
</protein>
<feature type="transmembrane region" description="Helical" evidence="8">
    <location>
        <begin position="351"/>
        <end position="373"/>
    </location>
</feature>
<keyword evidence="3" id="KW-0328">Glycosyltransferase</keyword>
<evidence type="ECO:0000256" key="4">
    <source>
        <dbReference type="ARBA" id="ARBA00022679"/>
    </source>
</evidence>
<evidence type="ECO:0000313" key="10">
    <source>
        <dbReference type="EMBL" id="MDQ0393071.1"/>
    </source>
</evidence>
<dbReference type="PANTHER" id="PTHR33908">
    <property type="entry name" value="MANNOSYLTRANSFERASE YKCB-RELATED"/>
    <property type="match status" value="1"/>
</dbReference>
<feature type="transmembrane region" description="Helical" evidence="8">
    <location>
        <begin position="137"/>
        <end position="157"/>
    </location>
</feature>
<evidence type="ECO:0000256" key="8">
    <source>
        <dbReference type="SAM" id="Phobius"/>
    </source>
</evidence>
<dbReference type="PANTHER" id="PTHR33908:SF3">
    <property type="entry name" value="UNDECAPRENYL PHOSPHATE-ALPHA-4-AMINO-4-DEOXY-L-ARABINOSE ARABINOSYL TRANSFERASE"/>
    <property type="match status" value="1"/>
</dbReference>
<feature type="domain" description="Glycosyltransferase RgtA/B/C/D-like" evidence="9">
    <location>
        <begin position="114"/>
        <end position="258"/>
    </location>
</feature>
<keyword evidence="2" id="KW-1003">Cell membrane</keyword>
<feature type="transmembrane region" description="Helical" evidence="8">
    <location>
        <begin position="111"/>
        <end position="131"/>
    </location>
</feature>
<feature type="transmembrane region" description="Helical" evidence="8">
    <location>
        <begin position="326"/>
        <end position="345"/>
    </location>
</feature>
<feature type="transmembrane region" description="Helical" evidence="8">
    <location>
        <begin position="27"/>
        <end position="48"/>
    </location>
</feature>
<dbReference type="Pfam" id="PF13231">
    <property type="entry name" value="PMT_2"/>
    <property type="match status" value="1"/>
</dbReference>
<dbReference type="RefSeq" id="WP_307427854.1">
    <property type="nucleotide sequence ID" value="NZ_JAUSVK010000001.1"/>
</dbReference>
<feature type="transmembrane region" description="Helical" evidence="8">
    <location>
        <begin position="434"/>
        <end position="453"/>
    </location>
</feature>
<evidence type="ECO:0000256" key="7">
    <source>
        <dbReference type="ARBA" id="ARBA00023136"/>
    </source>
</evidence>
<accession>A0ABU0FEN9</accession>
<evidence type="ECO:0000259" key="9">
    <source>
        <dbReference type="Pfam" id="PF13231"/>
    </source>
</evidence>